<gene>
    <name evidence="2" type="ORF">LX66_1159</name>
</gene>
<reference evidence="2 3" key="1">
    <citation type="journal article" date="2013" name="Stand. Genomic Sci.">
        <title>Genomic Encyclopedia of Type Strains, Phase I: The one thousand microbial genomes (KMG-I) project.</title>
        <authorList>
            <person name="Kyrpides N.C."/>
            <person name="Woyke T."/>
            <person name="Eisen J.A."/>
            <person name="Garrity G."/>
            <person name="Lilburn T.G."/>
            <person name="Beck B.J."/>
            <person name="Whitman W.B."/>
            <person name="Hugenholtz P."/>
            <person name="Klenk H.P."/>
        </authorList>
    </citation>
    <scope>NUCLEOTIDE SEQUENCE [LARGE SCALE GENOMIC DNA]</scope>
    <source>
        <strain evidence="2 3">DSM 13484</strain>
    </source>
</reference>
<evidence type="ECO:0000313" key="3">
    <source>
        <dbReference type="Proteomes" id="UP000316778"/>
    </source>
</evidence>
<keyword evidence="3" id="KW-1185">Reference proteome</keyword>
<keyword evidence="1" id="KW-0732">Signal</keyword>
<sequence>MKKPYLLLLALAFVLTGLFVSCSDDDDNPQPDHNALIQGRWQYEYGLDTLFNAQHEVVSADTVDTDGQDNIYFDFQENGQFSTNLGNDTTVGSYRFVNASTLELTVDGVSDQAPVQTLTAQQLTFVLVDTDYGNGNYSRTYYYFSK</sequence>
<protein>
    <recommendedName>
        <fullName evidence="4">Lipocalin-like protein</fullName>
    </recommendedName>
</protein>
<comment type="caution">
    <text evidence="2">The sequence shown here is derived from an EMBL/GenBank/DDBJ whole genome shotgun (WGS) entry which is preliminary data.</text>
</comment>
<evidence type="ECO:0000256" key="1">
    <source>
        <dbReference type="SAM" id="SignalP"/>
    </source>
</evidence>
<dbReference type="Proteomes" id="UP000316778">
    <property type="component" value="Unassembled WGS sequence"/>
</dbReference>
<feature type="chain" id="PRO_5022113295" description="Lipocalin-like protein" evidence="1">
    <location>
        <begin position="24"/>
        <end position="146"/>
    </location>
</feature>
<feature type="signal peptide" evidence="1">
    <location>
        <begin position="1"/>
        <end position="23"/>
    </location>
</feature>
<organism evidence="2 3">
    <name type="scientific">Chitinophaga japonensis</name>
    <name type="common">Flexibacter japonensis</name>
    <dbReference type="NCBI Taxonomy" id="104662"/>
    <lineage>
        <taxon>Bacteria</taxon>
        <taxon>Pseudomonadati</taxon>
        <taxon>Bacteroidota</taxon>
        <taxon>Chitinophagia</taxon>
        <taxon>Chitinophagales</taxon>
        <taxon>Chitinophagaceae</taxon>
        <taxon>Chitinophaga</taxon>
    </lineage>
</organism>
<proteinExistence type="predicted"/>
<dbReference type="PROSITE" id="PS51257">
    <property type="entry name" value="PROKAR_LIPOPROTEIN"/>
    <property type="match status" value="1"/>
</dbReference>
<dbReference type="OrthoDB" id="1150587at2"/>
<dbReference type="AlphaFoldDB" id="A0A562TE26"/>
<evidence type="ECO:0008006" key="4">
    <source>
        <dbReference type="Google" id="ProtNLM"/>
    </source>
</evidence>
<name>A0A562TE26_CHIJA</name>
<dbReference type="EMBL" id="VLLG01000002">
    <property type="protein sequence ID" value="TWI91779.1"/>
    <property type="molecule type" value="Genomic_DNA"/>
</dbReference>
<dbReference type="RefSeq" id="WP_145710913.1">
    <property type="nucleotide sequence ID" value="NZ_BAAAFY010000001.1"/>
</dbReference>
<accession>A0A562TE26</accession>
<evidence type="ECO:0000313" key="2">
    <source>
        <dbReference type="EMBL" id="TWI91779.1"/>
    </source>
</evidence>